<evidence type="ECO:0000256" key="16">
    <source>
        <dbReference type="ARBA" id="ARBA00023268"/>
    </source>
</evidence>
<keyword evidence="10" id="KW-0808">Transferase</keyword>
<evidence type="ECO:0000256" key="3">
    <source>
        <dbReference type="ARBA" id="ARBA00005089"/>
    </source>
</evidence>
<evidence type="ECO:0000313" key="21">
    <source>
        <dbReference type="Proteomes" id="UP000326532"/>
    </source>
</evidence>
<evidence type="ECO:0000256" key="5">
    <source>
        <dbReference type="ARBA" id="ARBA00008247"/>
    </source>
</evidence>
<keyword evidence="14 19" id="KW-0472">Membrane</keyword>
<dbReference type="GO" id="GO:0045436">
    <property type="term" value="F:lycopene beta cyclase activity"/>
    <property type="evidence" value="ECO:0007669"/>
    <property type="project" value="UniProtKB-ARBA"/>
</dbReference>
<dbReference type="EMBL" id="ML734957">
    <property type="protein sequence ID" value="KAB8207368.1"/>
    <property type="molecule type" value="Genomic_DNA"/>
</dbReference>
<evidence type="ECO:0000256" key="4">
    <source>
        <dbReference type="ARBA" id="ARBA00005172"/>
    </source>
</evidence>
<feature type="transmembrane region" description="Helical" evidence="19">
    <location>
        <begin position="145"/>
        <end position="167"/>
    </location>
</feature>
<dbReference type="GO" id="GO:0016872">
    <property type="term" value="F:intramolecular lyase activity"/>
    <property type="evidence" value="ECO:0007669"/>
    <property type="project" value="InterPro"/>
</dbReference>
<reference evidence="20 21" key="1">
    <citation type="submission" date="2019-04" db="EMBL/GenBank/DDBJ databases">
        <title>Fungal friends and foes A comparative genomics study of 23 Aspergillus species from section Flavi.</title>
        <authorList>
            <consortium name="DOE Joint Genome Institute"/>
            <person name="Kjaerbolling I."/>
            <person name="Vesth T.C."/>
            <person name="Frisvad J.C."/>
            <person name="Nybo J.L."/>
            <person name="Theobald S."/>
            <person name="Kildgaard S."/>
            <person name="Petersen T.I."/>
            <person name="Kuo A."/>
            <person name="Sato A."/>
            <person name="Lyhne E.K."/>
            <person name="Kogle M.E."/>
            <person name="Wiebenga A."/>
            <person name="Kun R.S."/>
            <person name="Lubbers R.J."/>
            <person name="Makela M.R."/>
            <person name="Barry K."/>
            <person name="Chovatia M."/>
            <person name="Clum A."/>
            <person name="Daum C."/>
            <person name="Haridas S."/>
            <person name="He G."/>
            <person name="LaButti K."/>
            <person name="Lipzen A."/>
            <person name="Mondo S."/>
            <person name="Pangilinan J."/>
            <person name="Riley R."/>
            <person name="Salamov A."/>
            <person name="Simmons B.A."/>
            <person name="Magnuson J.K."/>
            <person name="Henrissat B."/>
            <person name="Mortensen U.H."/>
            <person name="Larsen T.O."/>
            <person name="De vries R.P."/>
            <person name="Grigoriev I.V."/>
            <person name="Machida M."/>
            <person name="Baker S.E."/>
            <person name="Andersen M.R."/>
        </authorList>
    </citation>
    <scope>NUCLEOTIDE SEQUENCE [LARGE SCALE GENOMIC DNA]</scope>
    <source>
        <strain evidence="20 21">CBS 117618</strain>
    </source>
</reference>
<dbReference type="SFLD" id="SFLDG01018">
    <property type="entry name" value="Squalene/Phytoene_Synthase_Lik"/>
    <property type="match status" value="1"/>
</dbReference>
<evidence type="ECO:0000256" key="1">
    <source>
        <dbReference type="ARBA" id="ARBA00001805"/>
    </source>
</evidence>
<dbReference type="NCBIfam" id="TIGR03462">
    <property type="entry name" value="CarR_dom_SF"/>
    <property type="match status" value="2"/>
</dbReference>
<proteinExistence type="inferred from homology"/>
<dbReference type="PANTHER" id="PTHR31480">
    <property type="entry name" value="BIFUNCTIONAL LYCOPENE CYCLASE/PHYTOENE SYNTHASE"/>
    <property type="match status" value="1"/>
</dbReference>
<dbReference type="SUPFAM" id="SSF48576">
    <property type="entry name" value="Terpenoid synthases"/>
    <property type="match status" value="1"/>
</dbReference>
<dbReference type="OMA" id="YWPFMTR"/>
<evidence type="ECO:0000256" key="15">
    <source>
        <dbReference type="ARBA" id="ARBA00023235"/>
    </source>
</evidence>
<evidence type="ECO:0000256" key="19">
    <source>
        <dbReference type="SAM" id="Phobius"/>
    </source>
</evidence>
<evidence type="ECO:0000256" key="12">
    <source>
        <dbReference type="ARBA" id="ARBA00022746"/>
    </source>
</evidence>
<dbReference type="Proteomes" id="UP000326532">
    <property type="component" value="Unassembled WGS sequence"/>
</dbReference>
<feature type="transmembrane region" description="Helical" evidence="19">
    <location>
        <begin position="36"/>
        <end position="55"/>
    </location>
</feature>
<evidence type="ECO:0000256" key="10">
    <source>
        <dbReference type="ARBA" id="ARBA00022679"/>
    </source>
</evidence>
<gene>
    <name evidence="20" type="ORF">BDV34DRAFT_211683</name>
</gene>
<comment type="similarity">
    <text evidence="6">In the C-terminal section; belongs to the phytoene/squalene synthase family.</text>
</comment>
<comment type="catalytic activity">
    <reaction evidence="17">
        <text>gamma-carotene = all-trans-beta-carotene</text>
        <dbReference type="Rhea" id="RHEA:32239"/>
        <dbReference type="ChEBI" id="CHEBI:17579"/>
        <dbReference type="ChEBI" id="CHEBI:27740"/>
        <dbReference type="EC" id="5.5.1.19"/>
    </reaction>
</comment>
<feature type="transmembrane region" description="Helical" evidence="19">
    <location>
        <begin position="6"/>
        <end position="24"/>
    </location>
</feature>
<dbReference type="GO" id="GO:0004311">
    <property type="term" value="F:geranylgeranyl diphosphate synthase activity"/>
    <property type="evidence" value="ECO:0007669"/>
    <property type="project" value="InterPro"/>
</dbReference>
<dbReference type="SFLD" id="SFLDG01212">
    <property type="entry name" value="Phytoene_synthase_like"/>
    <property type="match status" value="1"/>
</dbReference>
<evidence type="ECO:0000313" key="20">
    <source>
        <dbReference type="EMBL" id="KAB8207368.1"/>
    </source>
</evidence>
<evidence type="ECO:0000256" key="6">
    <source>
        <dbReference type="ARBA" id="ARBA00008406"/>
    </source>
</evidence>
<dbReference type="GO" id="GO:0016020">
    <property type="term" value="C:membrane"/>
    <property type="evidence" value="ECO:0007669"/>
    <property type="project" value="UniProtKB-SubCell"/>
</dbReference>
<organism evidence="20 21">
    <name type="scientific">Aspergillus parasiticus</name>
    <dbReference type="NCBI Taxonomy" id="5067"/>
    <lineage>
        <taxon>Eukaryota</taxon>
        <taxon>Fungi</taxon>
        <taxon>Dikarya</taxon>
        <taxon>Ascomycota</taxon>
        <taxon>Pezizomycotina</taxon>
        <taxon>Eurotiomycetes</taxon>
        <taxon>Eurotiomycetidae</taxon>
        <taxon>Eurotiales</taxon>
        <taxon>Aspergillaceae</taxon>
        <taxon>Aspergillus</taxon>
        <taxon>Aspergillus subgen. Circumdati</taxon>
    </lineage>
</organism>
<evidence type="ECO:0000256" key="2">
    <source>
        <dbReference type="ARBA" id="ARBA00004141"/>
    </source>
</evidence>
<dbReference type="InterPro" id="IPR017825">
    <property type="entry name" value="Lycopene_cyclase_dom"/>
</dbReference>
<dbReference type="AlphaFoldDB" id="A0A5N6DQF2"/>
<dbReference type="Pfam" id="PF00494">
    <property type="entry name" value="SQS_PSY"/>
    <property type="match status" value="1"/>
</dbReference>
<evidence type="ECO:0000256" key="7">
    <source>
        <dbReference type="ARBA" id="ARBA00012242"/>
    </source>
</evidence>
<comment type="catalytic activity">
    <reaction evidence="18">
        <text>all-trans-lycopene = gamma-carotene</text>
        <dbReference type="Rhea" id="RHEA:32219"/>
        <dbReference type="ChEBI" id="CHEBI:15948"/>
        <dbReference type="ChEBI" id="CHEBI:27740"/>
        <dbReference type="EC" id="5.5.1.19"/>
    </reaction>
</comment>
<sequence length="587" mass="66632">MGLDYVLVHVTYNIPLAGILTLVYWPFMTRLDWQKISTLVIISLVATIPWDSYLVRHRVWTYAPNEVIGQTLYDIPLEEVFFFIIQTYNTSLVYLILTRRLVLPMYLGTVARKETLIGASILLLLIFVGLIALCFGGHFTYFGLIITWAGPFLLIQWLFSSAFILALPRLELMASITLPTLFLWTVDTVSINQGTWTVEAPTKLGVQLWIGMDIEEVLFFLITNIMIVFGLVCIDYAIAMATCELAQSPQAVQSFPSYFRVLVRFVTNKYHPDKRFVTSLEKAVERLAASSQSMYMGSAMFQGPLRIDLILLYSFFRVADDLVDEAQDTESARRIIEQCDQLLEAKFSHPELFLFSPGSQEVKHPAPPELIAAIDSLPVTRLRLEHLKGLLEGFRTDLKFSAKPGSFPFVTESDLDTYSFHVASSVAASMLGLVVHHFPDHQFAVNVFLRRRVVDAGERMGQALQYINVARDIARDAAINRVYLPTKWLKQQGLGPEDVLASPTHSRLEFVRDRVLDRAEFLSASAREEIKYLPKEVQGPFLATVDSYLEIGAASRRGMRPRTIGDKLRLPLGTRLWVVYRAMAWRK</sequence>
<comment type="catalytic activity">
    <reaction evidence="1">
        <text>2 (2E,6E,10E)-geranylgeranyl diphosphate = 15-cis-phytoene + 2 diphosphate</text>
        <dbReference type="Rhea" id="RHEA:34475"/>
        <dbReference type="ChEBI" id="CHEBI:27787"/>
        <dbReference type="ChEBI" id="CHEBI:33019"/>
        <dbReference type="ChEBI" id="CHEBI:58756"/>
        <dbReference type="EC" id="2.5.1.32"/>
    </reaction>
</comment>
<keyword evidence="13 19" id="KW-1133">Transmembrane helix</keyword>
<dbReference type="InterPro" id="IPR002060">
    <property type="entry name" value="Squ/phyt_synthse"/>
</dbReference>
<feature type="transmembrane region" description="Helical" evidence="19">
    <location>
        <begin position="117"/>
        <end position="139"/>
    </location>
</feature>
<dbReference type="SFLD" id="SFLDS00005">
    <property type="entry name" value="Isoprenoid_Synthase_Type_I"/>
    <property type="match status" value="1"/>
</dbReference>
<feature type="transmembrane region" description="Helical" evidence="19">
    <location>
        <begin position="217"/>
        <end position="239"/>
    </location>
</feature>
<keyword evidence="11 19" id="KW-0812">Transmembrane</keyword>
<keyword evidence="21" id="KW-1185">Reference proteome</keyword>
<evidence type="ECO:0000256" key="8">
    <source>
        <dbReference type="ARBA" id="ARBA00012396"/>
    </source>
</evidence>
<evidence type="ECO:0000256" key="17">
    <source>
        <dbReference type="ARBA" id="ARBA00029313"/>
    </source>
</evidence>
<evidence type="ECO:0000256" key="9">
    <source>
        <dbReference type="ARBA" id="ARBA00018909"/>
    </source>
</evidence>
<comment type="pathway">
    <text evidence="4">Carotenoid biosynthesis; phytoene biosynthesis; all-trans-phytoene from geranylgeranyl diphosphate: step 1/1.</text>
</comment>
<keyword evidence="15" id="KW-0413">Isomerase</keyword>
<feature type="transmembrane region" description="Helical" evidence="19">
    <location>
        <begin position="80"/>
        <end position="97"/>
    </location>
</feature>
<dbReference type="EC" id="2.5.1.32" evidence="8"/>
<dbReference type="GO" id="GO:0016117">
    <property type="term" value="P:carotenoid biosynthetic process"/>
    <property type="evidence" value="ECO:0007669"/>
    <property type="project" value="UniProtKB-KW"/>
</dbReference>
<evidence type="ECO:0000256" key="18">
    <source>
        <dbReference type="ARBA" id="ARBA00029335"/>
    </source>
</evidence>
<name>A0A5N6DQF2_ASPPA</name>
<evidence type="ECO:0000256" key="14">
    <source>
        <dbReference type="ARBA" id="ARBA00023136"/>
    </source>
</evidence>
<comment type="pathway">
    <text evidence="3">Carotenoid biosynthesis; beta-carotene biosynthesis.</text>
</comment>
<evidence type="ECO:0000256" key="11">
    <source>
        <dbReference type="ARBA" id="ARBA00022692"/>
    </source>
</evidence>
<keyword evidence="16" id="KW-0511">Multifunctional enzyme</keyword>
<evidence type="ECO:0000256" key="13">
    <source>
        <dbReference type="ARBA" id="ARBA00022989"/>
    </source>
</evidence>
<accession>A0A5N6DQF2</accession>
<dbReference type="EC" id="5.5.1.19" evidence="7"/>
<dbReference type="InterPro" id="IPR044843">
    <property type="entry name" value="Trans_IPPS_bact-type"/>
</dbReference>
<dbReference type="UniPathway" id="UPA00799">
    <property type="reaction ID" value="UER00773"/>
</dbReference>
<dbReference type="VEuPathDB" id="FungiDB:BDV34DRAFT_211683"/>
<keyword evidence="12" id="KW-0125">Carotenoid biosynthesis</keyword>
<comment type="subcellular location">
    <subcellularLocation>
        <location evidence="2">Membrane</location>
        <topology evidence="2">Multi-pass membrane protein</topology>
    </subcellularLocation>
</comment>
<dbReference type="UniPathway" id="UPA00802"/>
<protein>
    <recommendedName>
        <fullName evidence="9">Bifunctional lycopene cyclase/phytoene synthase</fullName>
        <ecNumber evidence="8">2.5.1.32</ecNumber>
        <ecNumber evidence="7">5.5.1.19</ecNumber>
    </recommendedName>
</protein>
<comment type="similarity">
    <text evidence="5">In the N-terminal section; belongs to the lycopene beta-cyclase family.</text>
</comment>
<dbReference type="Gene3D" id="1.10.600.10">
    <property type="entry name" value="Farnesyl Diphosphate Synthase"/>
    <property type="match status" value="1"/>
</dbReference>
<dbReference type="InterPro" id="IPR008949">
    <property type="entry name" value="Isoprenoid_synthase_dom_sf"/>
</dbReference>